<dbReference type="Proteomes" id="UP000730482">
    <property type="component" value="Unassembled WGS sequence"/>
</dbReference>
<organism evidence="2 3">
    <name type="scientific">Catenulispora pinistramenti</name>
    <dbReference type="NCBI Taxonomy" id="2705254"/>
    <lineage>
        <taxon>Bacteria</taxon>
        <taxon>Bacillati</taxon>
        <taxon>Actinomycetota</taxon>
        <taxon>Actinomycetes</taxon>
        <taxon>Catenulisporales</taxon>
        <taxon>Catenulisporaceae</taxon>
        <taxon>Catenulispora</taxon>
    </lineage>
</organism>
<dbReference type="EC" id="2.4.-.-" evidence="2"/>
<dbReference type="InterPro" id="IPR050834">
    <property type="entry name" value="Glycosyltransf_2"/>
</dbReference>
<evidence type="ECO:0000259" key="1">
    <source>
        <dbReference type="Pfam" id="PF00535"/>
    </source>
</evidence>
<comment type="caution">
    <text evidence="2">The sequence shown here is derived from an EMBL/GenBank/DDBJ whole genome shotgun (WGS) entry which is preliminary data.</text>
</comment>
<keyword evidence="3" id="KW-1185">Reference proteome</keyword>
<dbReference type="RefSeq" id="WP_212009830.1">
    <property type="nucleotide sequence ID" value="NZ_JAAFYZ010000045.1"/>
</dbReference>
<dbReference type="InterPro" id="IPR001173">
    <property type="entry name" value="Glyco_trans_2-like"/>
</dbReference>
<accession>A0ABS5KQE0</accession>
<reference evidence="2 3" key="1">
    <citation type="submission" date="2020-02" db="EMBL/GenBank/DDBJ databases">
        <title>Acidophilic actinobacteria isolated from forest soil.</title>
        <authorList>
            <person name="Golinska P."/>
        </authorList>
    </citation>
    <scope>NUCLEOTIDE SEQUENCE [LARGE SCALE GENOMIC DNA]</scope>
    <source>
        <strain evidence="2 3">NL8</strain>
    </source>
</reference>
<dbReference type="PANTHER" id="PTHR43685:SF2">
    <property type="entry name" value="GLYCOSYLTRANSFERASE 2-LIKE DOMAIN-CONTAINING PROTEIN"/>
    <property type="match status" value="1"/>
</dbReference>
<dbReference type="Pfam" id="PF00535">
    <property type="entry name" value="Glycos_transf_2"/>
    <property type="match status" value="1"/>
</dbReference>
<keyword evidence="2" id="KW-0808">Transferase</keyword>
<gene>
    <name evidence="2" type="ORF">KGQ19_15440</name>
</gene>
<dbReference type="EMBL" id="JAAFYZ010000045">
    <property type="protein sequence ID" value="MBS2548258.1"/>
    <property type="molecule type" value="Genomic_DNA"/>
</dbReference>
<keyword evidence="2" id="KW-0328">Glycosyltransferase</keyword>
<evidence type="ECO:0000313" key="3">
    <source>
        <dbReference type="Proteomes" id="UP000730482"/>
    </source>
</evidence>
<proteinExistence type="predicted"/>
<protein>
    <submittedName>
        <fullName evidence="2">Glycosyltransferase</fullName>
        <ecNumber evidence="2">2.4.-.-</ecNumber>
    </submittedName>
</protein>
<evidence type="ECO:0000313" key="2">
    <source>
        <dbReference type="EMBL" id="MBS2548258.1"/>
    </source>
</evidence>
<dbReference type="InterPro" id="IPR029044">
    <property type="entry name" value="Nucleotide-diphossugar_trans"/>
</dbReference>
<sequence length="299" mass="33359">MAGRDAAVIEFLVPYYGSPEYLHQTIASIRALEDTDWRLTIVEDAFPDGPAVESTVLALGDDRIRYLRNEQNLGNNANTYRCIELARGDWFAMPGADDLVNPNYGRAVADLIRRHPDAAMVQPAVEVIDEDGQPHFPLPDKIKRLTRPGHDEVVLQGDTGAASLLRSNWLYTPASCYRRDHLQQVHYRADIDAAHDLAFIVDVLMAGGEIAVGTEVAFRYRRHGTSHSSSFARSGRRFEQERKYFEDIQIELAALGWKASERAARRRLLSRLNALSQLPGAALARDGGAAKAMLRHGVR</sequence>
<name>A0ABS5KQE0_9ACTN</name>
<dbReference type="SUPFAM" id="SSF53448">
    <property type="entry name" value="Nucleotide-diphospho-sugar transferases"/>
    <property type="match status" value="1"/>
</dbReference>
<feature type="domain" description="Glycosyltransferase 2-like" evidence="1">
    <location>
        <begin position="12"/>
        <end position="165"/>
    </location>
</feature>
<dbReference type="PANTHER" id="PTHR43685">
    <property type="entry name" value="GLYCOSYLTRANSFERASE"/>
    <property type="match status" value="1"/>
</dbReference>
<dbReference type="GO" id="GO:0016757">
    <property type="term" value="F:glycosyltransferase activity"/>
    <property type="evidence" value="ECO:0007669"/>
    <property type="project" value="UniProtKB-KW"/>
</dbReference>
<dbReference type="Gene3D" id="3.90.550.10">
    <property type="entry name" value="Spore Coat Polysaccharide Biosynthesis Protein SpsA, Chain A"/>
    <property type="match status" value="1"/>
</dbReference>